<evidence type="ECO:0000313" key="1">
    <source>
        <dbReference type="EMBL" id="KAI0089808.1"/>
    </source>
</evidence>
<proteinExistence type="predicted"/>
<keyword evidence="2" id="KW-1185">Reference proteome</keyword>
<sequence length="252" mass="27484">MSTYDVYVANIAAATTQQHLQDFFTFCGKIASVDFDESARTATIHFEKPSAARTALMLNGGTLDGATLSVTSPTEHHDQESHESHHERPIDQTDKPRAGIAAEYLAKGYILSDQILQRAIELDRQRGISQRFLGYIHSLDSSLGQKALGPDKTISGLVVEKVNQAQAQAKSIDEQRGISSKAGDYYSRALASPFGQKVLSFYTTTSKQVLDIHEEARRIASQHPSDASAPSVDPAVHSTDKPLDADEAKQDD</sequence>
<reference evidence="1" key="1">
    <citation type="journal article" date="2021" name="Environ. Microbiol.">
        <title>Gene family expansions and transcriptome signatures uncover fungal adaptations to wood decay.</title>
        <authorList>
            <person name="Hage H."/>
            <person name="Miyauchi S."/>
            <person name="Viragh M."/>
            <person name="Drula E."/>
            <person name="Min B."/>
            <person name="Chaduli D."/>
            <person name="Navarro D."/>
            <person name="Favel A."/>
            <person name="Norest M."/>
            <person name="Lesage-Meessen L."/>
            <person name="Balint B."/>
            <person name="Merenyi Z."/>
            <person name="de Eugenio L."/>
            <person name="Morin E."/>
            <person name="Martinez A.T."/>
            <person name="Baldrian P."/>
            <person name="Stursova M."/>
            <person name="Martinez M.J."/>
            <person name="Novotny C."/>
            <person name="Magnuson J.K."/>
            <person name="Spatafora J.W."/>
            <person name="Maurice S."/>
            <person name="Pangilinan J."/>
            <person name="Andreopoulos W."/>
            <person name="LaButti K."/>
            <person name="Hundley H."/>
            <person name="Na H."/>
            <person name="Kuo A."/>
            <person name="Barry K."/>
            <person name="Lipzen A."/>
            <person name="Henrissat B."/>
            <person name="Riley R."/>
            <person name="Ahrendt S."/>
            <person name="Nagy L.G."/>
            <person name="Grigoriev I.V."/>
            <person name="Martin F."/>
            <person name="Rosso M.N."/>
        </authorList>
    </citation>
    <scope>NUCLEOTIDE SEQUENCE</scope>
    <source>
        <strain evidence="1">CBS 384.51</strain>
    </source>
</reference>
<organism evidence="1 2">
    <name type="scientific">Irpex rosettiformis</name>
    <dbReference type="NCBI Taxonomy" id="378272"/>
    <lineage>
        <taxon>Eukaryota</taxon>
        <taxon>Fungi</taxon>
        <taxon>Dikarya</taxon>
        <taxon>Basidiomycota</taxon>
        <taxon>Agaricomycotina</taxon>
        <taxon>Agaricomycetes</taxon>
        <taxon>Polyporales</taxon>
        <taxon>Irpicaceae</taxon>
        <taxon>Irpex</taxon>
    </lineage>
</organism>
<dbReference type="Proteomes" id="UP001055072">
    <property type="component" value="Unassembled WGS sequence"/>
</dbReference>
<evidence type="ECO:0000313" key="2">
    <source>
        <dbReference type="Proteomes" id="UP001055072"/>
    </source>
</evidence>
<protein>
    <submittedName>
        <fullName evidence="1">Uncharacterized protein</fullName>
    </submittedName>
</protein>
<gene>
    <name evidence="1" type="ORF">BDY19DRAFT_940933</name>
</gene>
<comment type="caution">
    <text evidence="1">The sequence shown here is derived from an EMBL/GenBank/DDBJ whole genome shotgun (WGS) entry which is preliminary data.</text>
</comment>
<dbReference type="EMBL" id="MU274909">
    <property type="protein sequence ID" value="KAI0089808.1"/>
    <property type="molecule type" value="Genomic_DNA"/>
</dbReference>
<name>A0ACB8U665_9APHY</name>
<accession>A0ACB8U665</accession>